<keyword evidence="4" id="KW-1185">Reference proteome</keyword>
<evidence type="ECO:0000313" key="3">
    <source>
        <dbReference type="EMBL" id="MDT7041761.1"/>
    </source>
</evidence>
<comment type="caution">
    <text evidence="3">The sequence shown here is derived from an EMBL/GenBank/DDBJ whole genome shotgun (WGS) entry which is preliminary data.</text>
</comment>
<dbReference type="EMBL" id="JAQOUE010000001">
    <property type="protein sequence ID" value="MDT7041761.1"/>
    <property type="molecule type" value="Genomic_DNA"/>
</dbReference>
<protein>
    <submittedName>
        <fullName evidence="3">CBS domain-containing protein</fullName>
    </submittedName>
</protein>
<dbReference type="PROSITE" id="PS51371">
    <property type="entry name" value="CBS"/>
    <property type="match status" value="1"/>
</dbReference>
<organism evidence="3 4">
    <name type="scientific">Candidatus Nitronereus thalassa</name>
    <dbReference type="NCBI Taxonomy" id="3020898"/>
    <lineage>
        <taxon>Bacteria</taxon>
        <taxon>Pseudomonadati</taxon>
        <taxon>Nitrospirota</taxon>
        <taxon>Nitrospiria</taxon>
        <taxon>Nitrospirales</taxon>
        <taxon>Nitrospiraceae</taxon>
        <taxon>Candidatus Nitronereus</taxon>
    </lineage>
</organism>
<dbReference type="Proteomes" id="UP001250932">
    <property type="component" value="Unassembled WGS sequence"/>
</dbReference>
<dbReference type="InterPro" id="IPR046342">
    <property type="entry name" value="CBS_dom_sf"/>
</dbReference>
<gene>
    <name evidence="3" type="ORF">PPG34_05315</name>
</gene>
<feature type="domain" description="CBS" evidence="2">
    <location>
        <begin position="121"/>
        <end position="181"/>
    </location>
</feature>
<accession>A0ABU3K5V4</accession>
<dbReference type="Pfam" id="PF00571">
    <property type="entry name" value="CBS"/>
    <property type="match status" value="1"/>
</dbReference>
<evidence type="ECO:0000259" key="2">
    <source>
        <dbReference type="PROSITE" id="PS51371"/>
    </source>
</evidence>
<dbReference type="SUPFAM" id="SSF54631">
    <property type="entry name" value="CBS-domain pair"/>
    <property type="match status" value="1"/>
</dbReference>
<dbReference type="Pfam" id="PF03448">
    <property type="entry name" value="MgtE_N"/>
    <property type="match status" value="1"/>
</dbReference>
<keyword evidence="1" id="KW-0129">CBS domain</keyword>
<evidence type="ECO:0000256" key="1">
    <source>
        <dbReference type="PROSITE-ProRule" id="PRU00703"/>
    </source>
</evidence>
<sequence>MRVEDQLTLKFIQLHPVESSRQLERLDSQTAAGMLTSLPVSDVSTVLGCCQPSLAARILEHVTVEQATGVVSELPASTAYVVFRQLSPELQNQMIERLGPVHGPRFRRALIQPRQTAGSLADPRVVTLPPDVTVAQGIQLLKRNPRQALYYVYVVDRDAKLEGVVTLKQLLMVDPEDYIATVMNDQVFSLPASLTNDELVGHPHWQQHPTLPVVDQDGVFLGVLRYRTLQQVIEEMQSRRDPGNLPSALIQLWEAYSLAGIGLLTELSQAMTSVPQTPSGSQNTEHQG</sequence>
<dbReference type="InterPro" id="IPR006668">
    <property type="entry name" value="Mg_transptr_MgtE_intracell_dom"/>
</dbReference>
<dbReference type="Gene3D" id="3.10.580.10">
    <property type="entry name" value="CBS-domain"/>
    <property type="match status" value="1"/>
</dbReference>
<dbReference type="RefSeq" id="WP_313832109.1">
    <property type="nucleotide sequence ID" value="NZ_JAQOUE010000001.1"/>
</dbReference>
<dbReference type="PANTHER" id="PTHR43773">
    <property type="entry name" value="MAGNESIUM TRANSPORTER MGTE"/>
    <property type="match status" value="1"/>
</dbReference>
<evidence type="ECO:0000313" key="4">
    <source>
        <dbReference type="Proteomes" id="UP001250932"/>
    </source>
</evidence>
<dbReference type="SUPFAM" id="SSF158791">
    <property type="entry name" value="MgtE N-terminal domain-like"/>
    <property type="match status" value="1"/>
</dbReference>
<proteinExistence type="predicted"/>
<name>A0ABU3K5V4_9BACT</name>
<dbReference type="InterPro" id="IPR000644">
    <property type="entry name" value="CBS_dom"/>
</dbReference>
<reference evidence="3 4" key="1">
    <citation type="journal article" date="2023" name="ISME J.">
        <title>Cultivation and genomic characterization of novel and ubiquitous marine nitrite-oxidizing bacteria from the Nitrospirales.</title>
        <authorList>
            <person name="Mueller A.J."/>
            <person name="Daebeler A."/>
            <person name="Herbold C.W."/>
            <person name="Kirkegaard R.H."/>
            <person name="Daims H."/>
        </authorList>
    </citation>
    <scope>NUCLEOTIDE SEQUENCE [LARGE SCALE GENOMIC DNA]</scope>
    <source>
        <strain evidence="3 4">EB</strain>
    </source>
</reference>
<dbReference type="InterPro" id="IPR006669">
    <property type="entry name" value="MgtE_transporter"/>
</dbReference>
<dbReference type="PANTHER" id="PTHR43773:SF1">
    <property type="entry name" value="MAGNESIUM TRANSPORTER MGTE"/>
    <property type="match status" value="1"/>
</dbReference>